<evidence type="ECO:0000256" key="1">
    <source>
        <dbReference type="ARBA" id="ARBA00006484"/>
    </source>
</evidence>
<dbReference type="FunFam" id="3.40.50.720:FF:000084">
    <property type="entry name" value="Short-chain dehydrogenase reductase"/>
    <property type="match status" value="1"/>
</dbReference>
<dbReference type="GO" id="GO:0030497">
    <property type="term" value="P:fatty acid elongation"/>
    <property type="evidence" value="ECO:0007669"/>
    <property type="project" value="TreeGrafter"/>
</dbReference>
<evidence type="ECO:0000256" key="2">
    <source>
        <dbReference type="RuleBase" id="RU000363"/>
    </source>
</evidence>
<dbReference type="AlphaFoldDB" id="A0A212JVK3"/>
<dbReference type="PRINTS" id="PR00081">
    <property type="entry name" value="GDHRDH"/>
</dbReference>
<dbReference type="EMBL" id="FLUQ01000002">
    <property type="protein sequence ID" value="SBW03494.1"/>
    <property type="molecule type" value="Genomic_DNA"/>
</dbReference>
<dbReference type="PROSITE" id="PS00061">
    <property type="entry name" value="ADH_SHORT"/>
    <property type="match status" value="1"/>
</dbReference>
<sequence>MDLNLKGKVAVITGGSEGIGRAVAMEFLKEGCKVAVSARRQAVLDDFYRECVAAGFGDNAMAVSADVTDTKKMAAFRDAVKDRFGKIDIWVNNAGRSTRKALMDISDQEWDECLDLNLTSAFKCCRLAVEEMRKTGGGVIINALSFSTRIPVAGNGPYAIAKSGLKTLTSVLAAEVAPDNIRVVGFTPGFIETPLTASRIAENKTYYAEQCPAGRVGVPADLAPAIVFLASDLAGYVTGTDLAIAGGKFCVQNPMYGWKK</sequence>
<dbReference type="SUPFAM" id="SSF51735">
    <property type="entry name" value="NAD(P)-binding Rossmann-fold domains"/>
    <property type="match status" value="1"/>
</dbReference>
<dbReference type="InterPro" id="IPR020904">
    <property type="entry name" value="Sc_DH/Rdtase_CS"/>
</dbReference>
<comment type="similarity">
    <text evidence="1 2">Belongs to the short-chain dehydrogenases/reductases (SDR) family.</text>
</comment>
<protein>
    <submittedName>
        <fullName evidence="3">Putative glucose 1-dehydrogenase</fullName>
    </submittedName>
</protein>
<gene>
    <name evidence="3" type="ORF">KL86DPRO_20153</name>
</gene>
<proteinExistence type="inferred from homology"/>
<dbReference type="PRINTS" id="PR00080">
    <property type="entry name" value="SDRFAMILY"/>
</dbReference>
<dbReference type="PANTHER" id="PTHR42760">
    <property type="entry name" value="SHORT-CHAIN DEHYDROGENASES/REDUCTASES FAMILY MEMBER"/>
    <property type="match status" value="1"/>
</dbReference>
<name>A0A212JVK3_9DELT</name>
<organism evidence="3">
    <name type="scientific">uncultured delta proteobacterium</name>
    <dbReference type="NCBI Taxonomy" id="34034"/>
    <lineage>
        <taxon>Bacteria</taxon>
        <taxon>Deltaproteobacteria</taxon>
        <taxon>environmental samples</taxon>
    </lineage>
</organism>
<evidence type="ECO:0000313" key="3">
    <source>
        <dbReference type="EMBL" id="SBW03494.1"/>
    </source>
</evidence>
<accession>A0A212JVK3</accession>
<reference evidence="3" key="1">
    <citation type="submission" date="2016-04" db="EMBL/GenBank/DDBJ databases">
        <authorList>
            <person name="Evans L.H."/>
            <person name="Alamgir A."/>
            <person name="Owens N."/>
            <person name="Weber N.D."/>
            <person name="Virtaneva K."/>
            <person name="Barbian K."/>
            <person name="Babar A."/>
            <person name="Rosenke K."/>
        </authorList>
    </citation>
    <scope>NUCLEOTIDE SEQUENCE</scope>
    <source>
        <strain evidence="3">86</strain>
    </source>
</reference>
<dbReference type="InterPro" id="IPR036291">
    <property type="entry name" value="NAD(P)-bd_dom_sf"/>
</dbReference>
<dbReference type="InterPro" id="IPR002347">
    <property type="entry name" value="SDR_fam"/>
</dbReference>
<dbReference type="Gene3D" id="3.40.50.720">
    <property type="entry name" value="NAD(P)-binding Rossmann-like Domain"/>
    <property type="match status" value="1"/>
</dbReference>
<dbReference type="GO" id="GO:0016616">
    <property type="term" value="F:oxidoreductase activity, acting on the CH-OH group of donors, NAD or NADP as acceptor"/>
    <property type="evidence" value="ECO:0007669"/>
    <property type="project" value="TreeGrafter"/>
</dbReference>
<dbReference type="CDD" id="cd05233">
    <property type="entry name" value="SDR_c"/>
    <property type="match status" value="1"/>
</dbReference>
<dbReference type="Pfam" id="PF00106">
    <property type="entry name" value="adh_short"/>
    <property type="match status" value="1"/>
</dbReference>
<dbReference type="PANTHER" id="PTHR42760:SF40">
    <property type="entry name" value="3-OXOACYL-[ACYL-CARRIER-PROTEIN] REDUCTASE, CHLOROPLASTIC"/>
    <property type="match status" value="1"/>
</dbReference>